<dbReference type="InterPro" id="IPR012334">
    <property type="entry name" value="Pectin_lyas_fold"/>
</dbReference>
<keyword evidence="4" id="KW-0456">Lyase</keyword>
<feature type="compositionally biased region" description="Basic and acidic residues" evidence="3">
    <location>
        <begin position="34"/>
        <end position="43"/>
    </location>
</feature>
<protein>
    <submittedName>
        <fullName evidence="4">Putative pectate lyase C</fullName>
        <ecNumber evidence="4">4.2.2.2</ecNumber>
    </submittedName>
</protein>
<dbReference type="KEGG" id="pmuc:ING2E5A_0280"/>
<dbReference type="GO" id="GO:0030570">
    <property type="term" value="F:pectate lyase activity"/>
    <property type="evidence" value="ECO:0007669"/>
    <property type="project" value="UniProtKB-EC"/>
</dbReference>
<dbReference type="AlphaFoldDB" id="A0A1G4G3X8"/>
<sequence>MTERMNGMKCFSSLLTIGTILLLLTFGCQKSIPEIERPDREEPGVDPPAGGHIYPKPVDEQAFAFPGAWGGGRNASGGRGGKLIRVTSLEDDGLPGSLRYAVNQPGARIVIFDVSGTIRLKSRLEIRQGNLTLAGQSAPGDGITLADYPVEIKADNVIIRYLRFRMGDLKVEGDEDALGARNRNNLIIDHCSMSWSTDECASFYDNENFTLQWSILSESLRLSVHDKGAHGYGGIWGGVNASFLYNLLVHHDNRTPRFCGSRYSNKPEKESVDFRNNLIYNWGANNIYGGEGGSYNLVNNYYKPGPASSNSGRLIQPYADDGKNSQPEGIHGRFYLSGNQIEGNIGVSSNNRMGVHLHTTFATYAPGITLDDILEESEFVMGEAVTWSAGEAFEKVLQHAGCSRNRDAVDIRLVEEARNGTATFRGSNPQNTPPYPKPGIIDSQEDLKPADGAAGWSAWPLLSQGTLPVDSDGDGMPDSWERTKGLDPSTPDGGGRHLSTAYDNIEVYLNELAGTVQ</sequence>
<evidence type="ECO:0000256" key="3">
    <source>
        <dbReference type="SAM" id="MobiDB-lite"/>
    </source>
</evidence>
<dbReference type="SUPFAM" id="SSF51126">
    <property type="entry name" value="Pectin lyase-like"/>
    <property type="match status" value="1"/>
</dbReference>
<dbReference type="PROSITE" id="PS51257">
    <property type="entry name" value="PROKAR_LIPOPROTEIN"/>
    <property type="match status" value="1"/>
</dbReference>
<keyword evidence="2" id="KW-0325">Glycoprotein</keyword>
<dbReference type="PANTHER" id="PTHR42970:SF1">
    <property type="entry name" value="PECTATE LYASE C-RELATED"/>
    <property type="match status" value="1"/>
</dbReference>
<feature type="region of interest" description="Disordered" evidence="3">
    <location>
        <begin position="465"/>
        <end position="498"/>
    </location>
</feature>
<dbReference type="Proteomes" id="UP000178485">
    <property type="component" value="Chromosome i"/>
</dbReference>
<gene>
    <name evidence="4" type="primary">plyC</name>
    <name evidence="4" type="ORF">ING2E5A_0280</name>
</gene>
<dbReference type="Gene3D" id="2.160.20.10">
    <property type="entry name" value="Single-stranded right-handed beta-helix, Pectin lyase-like"/>
    <property type="match status" value="1"/>
</dbReference>
<reference evidence="4 5" key="1">
    <citation type="submission" date="2016-08" db="EMBL/GenBank/DDBJ databases">
        <authorList>
            <person name="Seilhamer J.J."/>
        </authorList>
    </citation>
    <scope>NUCLEOTIDE SEQUENCE [LARGE SCALE GENOMIC DNA]</scope>
    <source>
        <strain evidence="4">ING2-E5A</strain>
    </source>
</reference>
<evidence type="ECO:0000313" key="4">
    <source>
        <dbReference type="EMBL" id="SCM55359.1"/>
    </source>
</evidence>
<dbReference type="InterPro" id="IPR011050">
    <property type="entry name" value="Pectin_lyase_fold/virulence"/>
</dbReference>
<dbReference type="EC" id="4.2.2.2" evidence="4"/>
<name>A0A1G4G3X8_9BACT</name>
<keyword evidence="1" id="KW-0479">Metal-binding</keyword>
<feature type="region of interest" description="Disordered" evidence="3">
    <location>
        <begin position="34"/>
        <end position="53"/>
    </location>
</feature>
<proteinExistence type="predicted"/>
<dbReference type="InterPro" id="IPR052063">
    <property type="entry name" value="Polysaccharide_Lyase_1"/>
</dbReference>
<evidence type="ECO:0000256" key="1">
    <source>
        <dbReference type="ARBA" id="ARBA00022723"/>
    </source>
</evidence>
<dbReference type="EMBL" id="LT608328">
    <property type="protein sequence ID" value="SCM55359.1"/>
    <property type="molecule type" value="Genomic_DNA"/>
</dbReference>
<dbReference type="STRING" id="1642646.ING2E5A_0280"/>
<keyword evidence="5" id="KW-1185">Reference proteome</keyword>
<dbReference type="GO" id="GO:0046872">
    <property type="term" value="F:metal ion binding"/>
    <property type="evidence" value="ECO:0007669"/>
    <property type="project" value="UniProtKB-KW"/>
</dbReference>
<evidence type="ECO:0000256" key="2">
    <source>
        <dbReference type="ARBA" id="ARBA00023180"/>
    </source>
</evidence>
<dbReference type="PANTHER" id="PTHR42970">
    <property type="entry name" value="PECTATE LYASE C-RELATED"/>
    <property type="match status" value="1"/>
</dbReference>
<evidence type="ECO:0000313" key="5">
    <source>
        <dbReference type="Proteomes" id="UP000178485"/>
    </source>
</evidence>
<organism evidence="4 5">
    <name type="scientific">Petrimonas mucosa</name>
    <dbReference type="NCBI Taxonomy" id="1642646"/>
    <lineage>
        <taxon>Bacteria</taxon>
        <taxon>Pseudomonadati</taxon>
        <taxon>Bacteroidota</taxon>
        <taxon>Bacteroidia</taxon>
        <taxon>Bacteroidales</taxon>
        <taxon>Dysgonomonadaceae</taxon>
        <taxon>Petrimonas</taxon>
    </lineage>
</organism>
<accession>A0A1G4G3X8</accession>